<gene>
    <name evidence="3" type="primary">LOC111364755</name>
</gene>
<dbReference type="RefSeq" id="XP_022837547.1">
    <property type="nucleotide sequence ID" value="XM_022981779.1"/>
</dbReference>
<sequence>MAVVRNQVSSNDGQQQSTGGPDRRRSTDTVTMQPTVSPWAWVSSLDRRARTRAAAEHARPHYREHDKFAFYGLRKDTRHFIRLDPLPKGLLLPRQWAAPTAPPITWRVDRFHDVDTWEISNMKVDSIISIFIVVKMPS</sequence>
<name>A0A9J7ES48_SPOLT</name>
<accession>A0A9J7ES48</accession>
<dbReference type="AlphaFoldDB" id="A0A9J7ES48"/>
<dbReference type="GeneID" id="111364755"/>
<dbReference type="OrthoDB" id="7423313at2759"/>
<keyword evidence="2" id="KW-1185">Reference proteome</keyword>
<dbReference type="KEGG" id="sliu:111364755"/>
<dbReference type="Proteomes" id="UP000301870">
    <property type="component" value="Chromosome 5"/>
</dbReference>
<evidence type="ECO:0000256" key="1">
    <source>
        <dbReference type="SAM" id="MobiDB-lite"/>
    </source>
</evidence>
<feature type="compositionally biased region" description="Polar residues" evidence="1">
    <location>
        <begin position="1"/>
        <end position="19"/>
    </location>
</feature>
<reference evidence="3" key="1">
    <citation type="submission" date="2025-08" db="UniProtKB">
        <authorList>
            <consortium name="RefSeq"/>
        </authorList>
    </citation>
    <scope>IDENTIFICATION</scope>
    <source>
        <strain evidence="3">Ishihara</strain>
        <tissue evidence="3">Whole body</tissue>
    </source>
</reference>
<evidence type="ECO:0000313" key="3">
    <source>
        <dbReference type="RefSeq" id="XP_022837547.1"/>
    </source>
</evidence>
<evidence type="ECO:0000313" key="2">
    <source>
        <dbReference type="Proteomes" id="UP000301870"/>
    </source>
</evidence>
<feature type="region of interest" description="Disordered" evidence="1">
    <location>
        <begin position="1"/>
        <end position="32"/>
    </location>
</feature>
<proteinExistence type="predicted"/>
<organism evidence="2 3">
    <name type="scientific">Spodoptera litura</name>
    <name type="common">Asian cotton leafworm</name>
    <dbReference type="NCBI Taxonomy" id="69820"/>
    <lineage>
        <taxon>Eukaryota</taxon>
        <taxon>Metazoa</taxon>
        <taxon>Ecdysozoa</taxon>
        <taxon>Arthropoda</taxon>
        <taxon>Hexapoda</taxon>
        <taxon>Insecta</taxon>
        <taxon>Pterygota</taxon>
        <taxon>Neoptera</taxon>
        <taxon>Endopterygota</taxon>
        <taxon>Lepidoptera</taxon>
        <taxon>Glossata</taxon>
        <taxon>Ditrysia</taxon>
        <taxon>Noctuoidea</taxon>
        <taxon>Noctuidae</taxon>
        <taxon>Amphipyrinae</taxon>
        <taxon>Spodoptera</taxon>
    </lineage>
</organism>
<protein>
    <submittedName>
        <fullName evidence="3">Uncharacterized protein LOC111364755 isoform X1</fullName>
    </submittedName>
</protein>